<dbReference type="InterPro" id="IPR001841">
    <property type="entry name" value="Znf_RING"/>
</dbReference>
<dbReference type="InterPro" id="IPR013083">
    <property type="entry name" value="Znf_RING/FYVE/PHD"/>
</dbReference>
<evidence type="ECO:0000259" key="2">
    <source>
        <dbReference type="PROSITE" id="PS50089"/>
    </source>
</evidence>
<organism evidence="3 4">
    <name type="scientific">Wolfiporia cocos (strain MD-104)</name>
    <name type="common">Brown rot fungus</name>
    <dbReference type="NCBI Taxonomy" id="742152"/>
    <lineage>
        <taxon>Eukaryota</taxon>
        <taxon>Fungi</taxon>
        <taxon>Dikarya</taxon>
        <taxon>Basidiomycota</taxon>
        <taxon>Agaricomycotina</taxon>
        <taxon>Agaricomycetes</taxon>
        <taxon>Polyporales</taxon>
        <taxon>Phaeolaceae</taxon>
        <taxon>Wolfiporia</taxon>
    </lineage>
</organism>
<name>A0A2H3JVV0_WOLCO</name>
<dbReference type="GO" id="GO:0008270">
    <property type="term" value="F:zinc ion binding"/>
    <property type="evidence" value="ECO:0007669"/>
    <property type="project" value="UniProtKB-KW"/>
</dbReference>
<feature type="non-terminal residue" evidence="3">
    <location>
        <position position="1"/>
    </location>
</feature>
<dbReference type="Proteomes" id="UP000218811">
    <property type="component" value="Unassembled WGS sequence"/>
</dbReference>
<feature type="domain" description="RING-type" evidence="2">
    <location>
        <begin position="353"/>
        <end position="392"/>
    </location>
</feature>
<dbReference type="Pfam" id="PF13923">
    <property type="entry name" value="zf-C3HC4_2"/>
    <property type="match status" value="1"/>
</dbReference>
<evidence type="ECO:0000256" key="1">
    <source>
        <dbReference type="PROSITE-ProRule" id="PRU00175"/>
    </source>
</evidence>
<proteinExistence type="predicted"/>
<dbReference type="Pfam" id="PF15926">
    <property type="entry name" value="RNF220"/>
    <property type="match status" value="1"/>
</dbReference>
<dbReference type="OMA" id="CPTCDVK"/>
<keyword evidence="4" id="KW-1185">Reference proteome</keyword>
<evidence type="ECO:0000313" key="4">
    <source>
        <dbReference type="Proteomes" id="UP000218811"/>
    </source>
</evidence>
<dbReference type="InterPro" id="IPR052443">
    <property type="entry name" value="E3_ubiq-ligase_RNF220-like"/>
</dbReference>
<dbReference type="Gene3D" id="3.30.40.10">
    <property type="entry name" value="Zinc/RING finger domain, C3HC4 (zinc finger)"/>
    <property type="match status" value="1"/>
</dbReference>
<dbReference type="PANTHER" id="PTHR13459">
    <property type="entry name" value="E3 UBIQUITIN-PROTEIN LIGASE RNF220 ISOFORM X1"/>
    <property type="match status" value="1"/>
</dbReference>
<dbReference type="InterPro" id="IPR031824">
    <property type="entry name" value="RNF220_mid"/>
</dbReference>
<accession>A0A2H3JVV0</accession>
<gene>
    <name evidence="3" type="ORF">WOLCODRAFT_71360</name>
</gene>
<keyword evidence="1" id="KW-0862">Zinc</keyword>
<protein>
    <recommendedName>
        <fullName evidence="2">RING-type domain-containing protein</fullName>
    </recommendedName>
</protein>
<reference evidence="3 4" key="1">
    <citation type="journal article" date="2012" name="Science">
        <title>The Paleozoic origin of enzymatic lignin decomposition reconstructed from 31 fungal genomes.</title>
        <authorList>
            <person name="Floudas D."/>
            <person name="Binder M."/>
            <person name="Riley R."/>
            <person name="Barry K."/>
            <person name="Blanchette R.A."/>
            <person name="Henrissat B."/>
            <person name="Martinez A.T."/>
            <person name="Otillar R."/>
            <person name="Spatafora J.W."/>
            <person name="Yadav J.S."/>
            <person name="Aerts A."/>
            <person name="Benoit I."/>
            <person name="Boyd A."/>
            <person name="Carlson A."/>
            <person name="Copeland A."/>
            <person name="Coutinho P.M."/>
            <person name="de Vries R.P."/>
            <person name="Ferreira P."/>
            <person name="Findley K."/>
            <person name="Foster B."/>
            <person name="Gaskell J."/>
            <person name="Glotzer D."/>
            <person name="Gorecki P."/>
            <person name="Heitman J."/>
            <person name="Hesse C."/>
            <person name="Hori C."/>
            <person name="Igarashi K."/>
            <person name="Jurgens J.A."/>
            <person name="Kallen N."/>
            <person name="Kersten P."/>
            <person name="Kohler A."/>
            <person name="Kuees U."/>
            <person name="Kumar T.K.A."/>
            <person name="Kuo A."/>
            <person name="LaButti K."/>
            <person name="Larrondo L.F."/>
            <person name="Lindquist E."/>
            <person name="Ling A."/>
            <person name="Lombard V."/>
            <person name="Lucas S."/>
            <person name="Lundell T."/>
            <person name="Martin R."/>
            <person name="McLaughlin D.J."/>
            <person name="Morgenstern I."/>
            <person name="Morin E."/>
            <person name="Murat C."/>
            <person name="Nagy L.G."/>
            <person name="Nolan M."/>
            <person name="Ohm R.A."/>
            <person name="Patyshakuliyeva A."/>
            <person name="Rokas A."/>
            <person name="Ruiz-Duenas F.J."/>
            <person name="Sabat G."/>
            <person name="Salamov A."/>
            <person name="Samejima M."/>
            <person name="Schmutz J."/>
            <person name="Slot J.C."/>
            <person name="St John F."/>
            <person name="Stenlid J."/>
            <person name="Sun H."/>
            <person name="Sun S."/>
            <person name="Syed K."/>
            <person name="Tsang A."/>
            <person name="Wiebenga A."/>
            <person name="Young D."/>
            <person name="Pisabarro A."/>
            <person name="Eastwood D.C."/>
            <person name="Martin F."/>
            <person name="Cullen D."/>
            <person name="Grigoriev I.V."/>
            <person name="Hibbett D.S."/>
        </authorList>
    </citation>
    <scope>NUCLEOTIDE SEQUENCE [LARGE SCALE GENOMIC DNA]</scope>
    <source>
        <strain evidence="3 4">MD-104</strain>
    </source>
</reference>
<sequence length="405" mass="44512">EAKRAETRICPVCDEAIPVRLLAKHSELEMARVEEIIQHIGSTEVLAEAEPDEGLTSRSRRTAVKVRKTSGRSKFGAVFASTSEVTLDEVDRLIRSLKGRRKQRYAKLRDLMREDEDEGWWGNRHDAHEGTTCPVCGQTVRGDVDVIEAHVDSCLAHVRIVGEQWDRRASGSGQADVELDIDVDGDTIESATAGVSFRVGTGFDIRDRTQQDVEDEVDVDGEDEAVFGAAQFSEKDIIVLSGNRQDEEEEVDVDNDVPATASVRGGASAEQTGASTLKDLPVNGKLARRQVEVVADVKRTMEEVMGVGEVEQVEQAIQKARSGGDNIALIKALESKVNFMVSTRVSSSTSSLCRICLDPYTEPTVSTGCWHTCCRECWLRCLGSTKLCPICKRITAAADLRRVYL</sequence>
<dbReference type="OrthoDB" id="6270329at2759"/>
<dbReference type="AlphaFoldDB" id="A0A2H3JVV0"/>
<dbReference type="Gene3D" id="3.30.160.60">
    <property type="entry name" value="Classic Zinc Finger"/>
    <property type="match status" value="1"/>
</dbReference>
<dbReference type="SUPFAM" id="SSF57850">
    <property type="entry name" value="RING/U-box"/>
    <property type="match status" value="1"/>
</dbReference>
<evidence type="ECO:0000313" key="3">
    <source>
        <dbReference type="EMBL" id="PCH40844.1"/>
    </source>
</evidence>
<dbReference type="PROSITE" id="PS50089">
    <property type="entry name" value="ZF_RING_2"/>
    <property type="match status" value="1"/>
</dbReference>
<dbReference type="STRING" id="742152.A0A2H3JVV0"/>
<dbReference type="GO" id="GO:0016567">
    <property type="term" value="P:protein ubiquitination"/>
    <property type="evidence" value="ECO:0007669"/>
    <property type="project" value="TreeGrafter"/>
</dbReference>
<keyword evidence="1" id="KW-0479">Metal-binding</keyword>
<dbReference type="PANTHER" id="PTHR13459:SF1">
    <property type="entry name" value="E3 UBIQUITIN-PROTEIN LIGASE RNF220 ISOFORM X1"/>
    <property type="match status" value="1"/>
</dbReference>
<dbReference type="GO" id="GO:0061630">
    <property type="term" value="F:ubiquitin protein ligase activity"/>
    <property type="evidence" value="ECO:0007669"/>
    <property type="project" value="TreeGrafter"/>
</dbReference>
<dbReference type="EMBL" id="KB468113">
    <property type="protein sequence ID" value="PCH40844.1"/>
    <property type="molecule type" value="Genomic_DNA"/>
</dbReference>
<keyword evidence="1" id="KW-0863">Zinc-finger</keyword>